<dbReference type="EMBL" id="KZ678151">
    <property type="protein sequence ID" value="PSN59946.1"/>
    <property type="molecule type" value="Genomic_DNA"/>
</dbReference>
<dbReference type="PANTHER" id="PTHR23504">
    <property type="entry name" value="MAJOR FACILITATOR SUPERFAMILY DOMAIN-CONTAINING PROTEIN 10"/>
    <property type="match status" value="1"/>
</dbReference>
<feature type="transmembrane region" description="Helical" evidence="6">
    <location>
        <begin position="338"/>
        <end position="360"/>
    </location>
</feature>
<reference evidence="8 9" key="1">
    <citation type="journal article" date="2018" name="Front. Microbiol.">
        <title>Genome-Wide Analysis of Corynespora cassiicola Leaf Fall Disease Putative Effectors.</title>
        <authorList>
            <person name="Lopez D."/>
            <person name="Ribeiro S."/>
            <person name="Label P."/>
            <person name="Fumanal B."/>
            <person name="Venisse J.S."/>
            <person name="Kohler A."/>
            <person name="de Oliveira R.R."/>
            <person name="Labutti K."/>
            <person name="Lipzen A."/>
            <person name="Lail K."/>
            <person name="Bauer D."/>
            <person name="Ohm R.A."/>
            <person name="Barry K.W."/>
            <person name="Spatafora J."/>
            <person name="Grigoriev I.V."/>
            <person name="Martin F.M."/>
            <person name="Pujade-Renaud V."/>
        </authorList>
    </citation>
    <scope>NUCLEOTIDE SEQUENCE [LARGE SCALE GENOMIC DNA]</scope>
    <source>
        <strain evidence="8 9">Philippines</strain>
    </source>
</reference>
<protein>
    <submittedName>
        <fullName evidence="8">MFS general substrate transporter</fullName>
    </submittedName>
</protein>
<keyword evidence="9" id="KW-1185">Reference proteome</keyword>
<dbReference type="PROSITE" id="PS50850">
    <property type="entry name" value="MFS"/>
    <property type="match status" value="1"/>
</dbReference>
<evidence type="ECO:0000256" key="4">
    <source>
        <dbReference type="ARBA" id="ARBA00022989"/>
    </source>
</evidence>
<dbReference type="InterPro" id="IPR011701">
    <property type="entry name" value="MFS"/>
</dbReference>
<feature type="transmembrane region" description="Helical" evidence="6">
    <location>
        <begin position="122"/>
        <end position="140"/>
    </location>
</feature>
<dbReference type="GO" id="GO:0016020">
    <property type="term" value="C:membrane"/>
    <property type="evidence" value="ECO:0007669"/>
    <property type="project" value="UniProtKB-SubCell"/>
</dbReference>
<dbReference type="AlphaFoldDB" id="A0A2T2N3V8"/>
<dbReference type="Proteomes" id="UP000240883">
    <property type="component" value="Unassembled WGS sequence"/>
</dbReference>
<sequence length="557" mass="60634">MLAQPMHKDDEMGLLDADGRDEKRISFDTALIEDDGSWKNLPHKKQIFLLSLCRLSTPLSNACLLPYLYYLVKSVLSDPDHPSAPQEISRLTGLLVAAYPLGQMMTSMLWGRVSDTYGRKPAILVGLAVSVISNLAFGFSRTIAMLFFWRVLAGMANGILGVMRTMTAEIVRERKFQTRAFLAPPLVFNSGRVAALAIGGCLADPVDNMPFLFGPSGIFNVSNNPDGVVWTLEYPYALPALFNGTVLAICLVCAVLWLRESLPSRRGRWDLGLAIGCYLSELFQEKFLRKKNSGYTAVQAEESDDNILEGSVSTTISPVKQPTPFPFSKIWTRPLIKALVAFALLPLHNSTFLHILPVFLSMPASPNPDSTVLRFRGGLGLASPIVGLYLAAFGICGIFLQLFIYPRLQKRIGTLGAFRAANAVFPITYTFAPYLSLLSGHATAKWIAMAAILFTQVMARTMAIPSTVILLTEAAPRRSVLGTVHGAGNTLSAMASALGPVIGGCILARGMEIGMVGIVWWGWLCLIALVALAWSFVLRIADFDDDGKEGAVVRLVE</sequence>
<evidence type="ECO:0000259" key="7">
    <source>
        <dbReference type="PROSITE" id="PS50850"/>
    </source>
</evidence>
<evidence type="ECO:0000256" key="3">
    <source>
        <dbReference type="ARBA" id="ARBA00022692"/>
    </source>
</evidence>
<feature type="transmembrane region" description="Helical" evidence="6">
    <location>
        <begin position="517"/>
        <end position="538"/>
    </location>
</feature>
<feature type="transmembrane region" description="Helical" evidence="6">
    <location>
        <begin position="146"/>
        <end position="165"/>
    </location>
</feature>
<keyword evidence="4 6" id="KW-1133">Transmembrane helix</keyword>
<comment type="subcellular location">
    <subcellularLocation>
        <location evidence="1">Membrane</location>
        <topology evidence="1">Multi-pass membrane protein</topology>
    </subcellularLocation>
</comment>
<dbReference type="OrthoDB" id="10262656at2759"/>
<name>A0A2T2N3V8_CORCC</name>
<feature type="transmembrane region" description="Helical" evidence="6">
    <location>
        <begin position="491"/>
        <end position="511"/>
    </location>
</feature>
<dbReference type="SUPFAM" id="SSF103473">
    <property type="entry name" value="MFS general substrate transporter"/>
    <property type="match status" value="1"/>
</dbReference>
<feature type="transmembrane region" description="Helical" evidence="6">
    <location>
        <begin position="380"/>
        <end position="405"/>
    </location>
</feature>
<gene>
    <name evidence="8" type="ORF">BS50DRAFT_215749</name>
</gene>
<dbReference type="GO" id="GO:0022857">
    <property type="term" value="F:transmembrane transporter activity"/>
    <property type="evidence" value="ECO:0007669"/>
    <property type="project" value="InterPro"/>
</dbReference>
<feature type="transmembrane region" description="Helical" evidence="6">
    <location>
        <begin position="186"/>
        <end position="206"/>
    </location>
</feature>
<feature type="transmembrane region" description="Helical" evidence="6">
    <location>
        <begin position="236"/>
        <end position="258"/>
    </location>
</feature>
<proteinExistence type="predicted"/>
<evidence type="ECO:0000313" key="8">
    <source>
        <dbReference type="EMBL" id="PSN59946.1"/>
    </source>
</evidence>
<feature type="domain" description="Major facilitator superfamily (MFS) profile" evidence="7">
    <location>
        <begin position="46"/>
        <end position="545"/>
    </location>
</feature>
<feature type="transmembrane region" description="Helical" evidence="6">
    <location>
        <begin position="447"/>
        <end position="471"/>
    </location>
</feature>
<keyword evidence="5 6" id="KW-0472">Membrane</keyword>
<dbReference type="Gene3D" id="1.20.1250.20">
    <property type="entry name" value="MFS general substrate transporter like domains"/>
    <property type="match status" value="1"/>
</dbReference>
<dbReference type="InterPro" id="IPR036259">
    <property type="entry name" value="MFS_trans_sf"/>
</dbReference>
<keyword evidence="2" id="KW-0813">Transport</keyword>
<keyword evidence="3 6" id="KW-0812">Transmembrane</keyword>
<evidence type="ECO:0000256" key="6">
    <source>
        <dbReference type="SAM" id="Phobius"/>
    </source>
</evidence>
<evidence type="ECO:0000256" key="1">
    <source>
        <dbReference type="ARBA" id="ARBA00004141"/>
    </source>
</evidence>
<evidence type="ECO:0000256" key="2">
    <source>
        <dbReference type="ARBA" id="ARBA00022448"/>
    </source>
</evidence>
<dbReference type="PANTHER" id="PTHR23504:SF6">
    <property type="entry name" value="MULTIDRUG TRANSPORTER, PUTATIVE (AFU_ORTHOLOGUE AFUA_4G08740)-RELATED"/>
    <property type="match status" value="1"/>
</dbReference>
<dbReference type="Pfam" id="PF07690">
    <property type="entry name" value="MFS_1"/>
    <property type="match status" value="1"/>
</dbReference>
<evidence type="ECO:0000256" key="5">
    <source>
        <dbReference type="ARBA" id="ARBA00023136"/>
    </source>
</evidence>
<organism evidence="8 9">
    <name type="scientific">Corynespora cassiicola Philippines</name>
    <dbReference type="NCBI Taxonomy" id="1448308"/>
    <lineage>
        <taxon>Eukaryota</taxon>
        <taxon>Fungi</taxon>
        <taxon>Dikarya</taxon>
        <taxon>Ascomycota</taxon>
        <taxon>Pezizomycotina</taxon>
        <taxon>Dothideomycetes</taxon>
        <taxon>Pleosporomycetidae</taxon>
        <taxon>Pleosporales</taxon>
        <taxon>Corynesporascaceae</taxon>
        <taxon>Corynespora</taxon>
    </lineage>
</organism>
<dbReference type="InterPro" id="IPR020846">
    <property type="entry name" value="MFS_dom"/>
</dbReference>
<accession>A0A2T2N3V8</accession>
<evidence type="ECO:0000313" key="9">
    <source>
        <dbReference type="Proteomes" id="UP000240883"/>
    </source>
</evidence>
<feature type="transmembrane region" description="Helical" evidence="6">
    <location>
        <begin position="417"/>
        <end position="435"/>
    </location>
</feature>